<proteinExistence type="predicted"/>
<comment type="caution">
    <text evidence="1">The sequence shown here is derived from an EMBL/GenBank/DDBJ whole genome shotgun (WGS) entry which is preliminary data.</text>
</comment>
<evidence type="ECO:0000313" key="2">
    <source>
        <dbReference type="Proteomes" id="UP000821837"/>
    </source>
</evidence>
<name>A0A9D4SVP5_RHISA</name>
<dbReference type="EMBL" id="JABSTV010001250">
    <property type="protein sequence ID" value="KAH7955882.1"/>
    <property type="molecule type" value="Genomic_DNA"/>
</dbReference>
<evidence type="ECO:0000313" key="1">
    <source>
        <dbReference type="EMBL" id="KAH7955882.1"/>
    </source>
</evidence>
<reference evidence="1" key="2">
    <citation type="submission" date="2021-09" db="EMBL/GenBank/DDBJ databases">
        <authorList>
            <person name="Jia N."/>
            <person name="Wang J."/>
            <person name="Shi W."/>
            <person name="Du L."/>
            <person name="Sun Y."/>
            <person name="Zhan W."/>
            <person name="Jiang J."/>
            <person name="Wang Q."/>
            <person name="Zhang B."/>
            <person name="Ji P."/>
            <person name="Sakyi L.B."/>
            <person name="Cui X."/>
            <person name="Yuan T."/>
            <person name="Jiang B."/>
            <person name="Yang W."/>
            <person name="Lam T.T.-Y."/>
            <person name="Chang Q."/>
            <person name="Ding S."/>
            <person name="Wang X."/>
            <person name="Zhu J."/>
            <person name="Ruan X."/>
            <person name="Zhao L."/>
            <person name="Wei J."/>
            <person name="Que T."/>
            <person name="Du C."/>
            <person name="Cheng J."/>
            <person name="Dai P."/>
            <person name="Han X."/>
            <person name="Huang E."/>
            <person name="Gao Y."/>
            <person name="Liu J."/>
            <person name="Shao H."/>
            <person name="Ye R."/>
            <person name="Li L."/>
            <person name="Wei W."/>
            <person name="Wang X."/>
            <person name="Wang C."/>
            <person name="Huo Q."/>
            <person name="Li W."/>
            <person name="Guo W."/>
            <person name="Chen H."/>
            <person name="Chen S."/>
            <person name="Zhou L."/>
            <person name="Zhou L."/>
            <person name="Ni X."/>
            <person name="Tian J."/>
            <person name="Zhou Y."/>
            <person name="Sheng Y."/>
            <person name="Liu T."/>
            <person name="Pan Y."/>
            <person name="Xia L."/>
            <person name="Li J."/>
            <person name="Zhao F."/>
            <person name="Cao W."/>
        </authorList>
    </citation>
    <scope>NUCLEOTIDE SEQUENCE</scope>
    <source>
        <strain evidence="1">Rsan-2018</strain>
        <tissue evidence="1">Larvae</tissue>
    </source>
</reference>
<protein>
    <submittedName>
        <fullName evidence="1">Uncharacterized protein</fullName>
    </submittedName>
</protein>
<accession>A0A9D4SVP5</accession>
<dbReference type="Proteomes" id="UP000821837">
    <property type="component" value="Unassembled WGS sequence"/>
</dbReference>
<keyword evidence="2" id="KW-1185">Reference proteome</keyword>
<sequence length="238" mass="27117">MGGRLKEVSDRGFAHAGTTFYASKNYPEILKRPGYAQNQLLRHLYRHLHGGPNHAVPASTDFACSNVVVVRTASEGNARKILALKSIGVNGKEHEVAVYAAAEGNYLKGVNRNVEHPRRRPRKAHLKCNKETGSIVEEKMYEVTSESARQYLYKKQIEVRMAIVCHNCGAKHPKQGHSVQVRSKLCRKGHATGDKAYKQKYQTHFVVRQRRKEQEMERAFYVDLPDFRTLEARQPRPP</sequence>
<dbReference type="AlphaFoldDB" id="A0A9D4SVP5"/>
<gene>
    <name evidence="1" type="ORF">HPB52_004856</name>
</gene>
<reference evidence="1" key="1">
    <citation type="journal article" date="2020" name="Cell">
        <title>Large-Scale Comparative Analyses of Tick Genomes Elucidate Their Genetic Diversity and Vector Capacities.</title>
        <authorList>
            <consortium name="Tick Genome and Microbiome Consortium (TIGMIC)"/>
            <person name="Jia N."/>
            <person name="Wang J."/>
            <person name="Shi W."/>
            <person name="Du L."/>
            <person name="Sun Y."/>
            <person name="Zhan W."/>
            <person name="Jiang J.F."/>
            <person name="Wang Q."/>
            <person name="Zhang B."/>
            <person name="Ji P."/>
            <person name="Bell-Sakyi L."/>
            <person name="Cui X.M."/>
            <person name="Yuan T.T."/>
            <person name="Jiang B.G."/>
            <person name="Yang W.F."/>
            <person name="Lam T.T."/>
            <person name="Chang Q.C."/>
            <person name="Ding S.J."/>
            <person name="Wang X.J."/>
            <person name="Zhu J.G."/>
            <person name="Ruan X.D."/>
            <person name="Zhao L."/>
            <person name="Wei J.T."/>
            <person name="Ye R.Z."/>
            <person name="Que T.C."/>
            <person name="Du C.H."/>
            <person name="Zhou Y.H."/>
            <person name="Cheng J.X."/>
            <person name="Dai P.F."/>
            <person name="Guo W.B."/>
            <person name="Han X.H."/>
            <person name="Huang E.J."/>
            <person name="Li L.F."/>
            <person name="Wei W."/>
            <person name="Gao Y.C."/>
            <person name="Liu J.Z."/>
            <person name="Shao H.Z."/>
            <person name="Wang X."/>
            <person name="Wang C.C."/>
            <person name="Yang T.C."/>
            <person name="Huo Q.B."/>
            <person name="Li W."/>
            <person name="Chen H.Y."/>
            <person name="Chen S.E."/>
            <person name="Zhou L.G."/>
            <person name="Ni X.B."/>
            <person name="Tian J.H."/>
            <person name="Sheng Y."/>
            <person name="Liu T."/>
            <person name="Pan Y.S."/>
            <person name="Xia L.Y."/>
            <person name="Li J."/>
            <person name="Zhao F."/>
            <person name="Cao W.C."/>
        </authorList>
    </citation>
    <scope>NUCLEOTIDE SEQUENCE</scope>
    <source>
        <strain evidence="1">Rsan-2018</strain>
    </source>
</reference>
<organism evidence="1 2">
    <name type="scientific">Rhipicephalus sanguineus</name>
    <name type="common">Brown dog tick</name>
    <name type="synonym">Ixodes sanguineus</name>
    <dbReference type="NCBI Taxonomy" id="34632"/>
    <lineage>
        <taxon>Eukaryota</taxon>
        <taxon>Metazoa</taxon>
        <taxon>Ecdysozoa</taxon>
        <taxon>Arthropoda</taxon>
        <taxon>Chelicerata</taxon>
        <taxon>Arachnida</taxon>
        <taxon>Acari</taxon>
        <taxon>Parasitiformes</taxon>
        <taxon>Ixodida</taxon>
        <taxon>Ixodoidea</taxon>
        <taxon>Ixodidae</taxon>
        <taxon>Rhipicephalinae</taxon>
        <taxon>Rhipicephalus</taxon>
        <taxon>Rhipicephalus</taxon>
    </lineage>
</organism>